<organism evidence="3 4">
    <name type="scientific">Leadbetterella byssophila (strain DSM 17132 / JCM 16389 / KACC 11308 / NBRC 106382 / 4M15)</name>
    <dbReference type="NCBI Taxonomy" id="649349"/>
    <lineage>
        <taxon>Bacteria</taxon>
        <taxon>Pseudomonadati</taxon>
        <taxon>Bacteroidota</taxon>
        <taxon>Cytophagia</taxon>
        <taxon>Cytophagales</taxon>
        <taxon>Leadbetterellaceae</taxon>
        <taxon>Leadbetterella</taxon>
    </lineage>
</organism>
<keyword evidence="1" id="KW-0812">Transmembrane</keyword>
<gene>
    <name evidence="3" type="ordered locus">Lbys_3399</name>
</gene>
<keyword evidence="1" id="KW-0472">Membrane</keyword>
<feature type="transmembrane region" description="Helical" evidence="1">
    <location>
        <begin position="189"/>
        <end position="208"/>
    </location>
</feature>
<name>E4RXV3_LEAB4</name>
<protein>
    <recommendedName>
        <fullName evidence="2">EamA domain-containing protein</fullName>
    </recommendedName>
</protein>
<sequence length="304" mass="33830">MISGNVVYICHIMKNNILKGYFFAAASAISFGLIPLFIIPLNEKGIHLDTTLFFRFLFAALMIGVYCTFKKQSLRVNQRDLFLLFVLGILYALSAEFLLWGYSAMSPGIASTVLYVYPLMVAILLYWKYSEKISNPTRWSMFLALLGVLIIGWEGENMRFNFWGTIIVLTSAMTYALYMVIVNKGKLQAQGIVVTFYSVLFSSFYYLIKMSMGSFILPSLDTLGFISLFSLVTVVISVLFIILAIQWIGSTPTAILGALEPVVAVGVSVAIFGEKATWNLFAGLILVLSALMVKVLGDTQSLRH</sequence>
<dbReference type="Proteomes" id="UP000007435">
    <property type="component" value="Chromosome"/>
</dbReference>
<keyword evidence="4" id="KW-1185">Reference proteome</keyword>
<dbReference type="InterPro" id="IPR000620">
    <property type="entry name" value="EamA_dom"/>
</dbReference>
<dbReference type="InterPro" id="IPR037185">
    <property type="entry name" value="EmrE-like"/>
</dbReference>
<feature type="transmembrane region" description="Helical" evidence="1">
    <location>
        <begin position="81"/>
        <end position="102"/>
    </location>
</feature>
<feature type="transmembrane region" description="Helical" evidence="1">
    <location>
        <begin position="228"/>
        <end position="248"/>
    </location>
</feature>
<dbReference type="PANTHER" id="PTHR22911">
    <property type="entry name" value="ACYL-MALONYL CONDENSING ENZYME-RELATED"/>
    <property type="match status" value="1"/>
</dbReference>
<feature type="transmembrane region" description="Helical" evidence="1">
    <location>
        <begin position="278"/>
        <end position="297"/>
    </location>
</feature>
<feature type="transmembrane region" description="Helical" evidence="1">
    <location>
        <begin position="21"/>
        <end position="40"/>
    </location>
</feature>
<dbReference type="SUPFAM" id="SSF103481">
    <property type="entry name" value="Multidrug resistance efflux transporter EmrE"/>
    <property type="match status" value="2"/>
</dbReference>
<dbReference type="STRING" id="649349.Lbys_3399"/>
<dbReference type="eggNOG" id="COG0697">
    <property type="taxonomic scope" value="Bacteria"/>
</dbReference>
<accession>E4RXV3</accession>
<dbReference type="PANTHER" id="PTHR22911:SF137">
    <property type="entry name" value="SOLUTE CARRIER FAMILY 35 MEMBER G2-RELATED"/>
    <property type="match status" value="1"/>
</dbReference>
<dbReference type="GO" id="GO:0016020">
    <property type="term" value="C:membrane"/>
    <property type="evidence" value="ECO:0007669"/>
    <property type="project" value="InterPro"/>
</dbReference>
<dbReference type="KEGG" id="lby:Lbys_3399"/>
<feature type="transmembrane region" description="Helical" evidence="1">
    <location>
        <begin position="255"/>
        <end position="272"/>
    </location>
</feature>
<feature type="transmembrane region" description="Helical" evidence="1">
    <location>
        <begin position="139"/>
        <end position="155"/>
    </location>
</feature>
<feature type="domain" description="EamA" evidence="2">
    <location>
        <begin position="19"/>
        <end position="152"/>
    </location>
</feature>
<feature type="transmembrane region" description="Helical" evidence="1">
    <location>
        <begin position="161"/>
        <end position="182"/>
    </location>
</feature>
<feature type="transmembrane region" description="Helical" evidence="1">
    <location>
        <begin position="108"/>
        <end position="127"/>
    </location>
</feature>
<dbReference type="AlphaFoldDB" id="E4RXV3"/>
<feature type="domain" description="EamA" evidence="2">
    <location>
        <begin position="163"/>
        <end position="293"/>
    </location>
</feature>
<dbReference type="EMBL" id="CP002305">
    <property type="protein sequence ID" value="ADQ19050.1"/>
    <property type="molecule type" value="Genomic_DNA"/>
</dbReference>
<dbReference type="Pfam" id="PF00892">
    <property type="entry name" value="EamA"/>
    <property type="match status" value="2"/>
</dbReference>
<evidence type="ECO:0000256" key="1">
    <source>
        <dbReference type="SAM" id="Phobius"/>
    </source>
</evidence>
<feature type="transmembrane region" description="Helical" evidence="1">
    <location>
        <begin position="52"/>
        <end position="69"/>
    </location>
</feature>
<reference evidence="3 4" key="2">
    <citation type="journal article" date="2011" name="Stand. Genomic Sci.">
        <title>Complete genome sequence of Leadbetterella byssophila type strain (4M15).</title>
        <authorList>
            <person name="Abt B."/>
            <person name="Teshima H."/>
            <person name="Lucas S."/>
            <person name="Lapidus A."/>
            <person name="Del Rio T.G."/>
            <person name="Nolan M."/>
            <person name="Tice H."/>
            <person name="Cheng J.F."/>
            <person name="Pitluck S."/>
            <person name="Liolios K."/>
            <person name="Pagani I."/>
            <person name="Ivanova N."/>
            <person name="Mavromatis K."/>
            <person name="Pati A."/>
            <person name="Tapia R."/>
            <person name="Han C."/>
            <person name="Goodwin L."/>
            <person name="Chen A."/>
            <person name="Palaniappan K."/>
            <person name="Land M."/>
            <person name="Hauser L."/>
            <person name="Chang Y.J."/>
            <person name="Jeffries C.D."/>
            <person name="Rohde M."/>
            <person name="Goker M."/>
            <person name="Tindall B.J."/>
            <person name="Detter J.C."/>
            <person name="Woyke T."/>
            <person name="Bristow J."/>
            <person name="Eisen J.A."/>
            <person name="Markowitz V."/>
            <person name="Hugenholtz P."/>
            <person name="Klenk H.P."/>
            <person name="Kyrpides N.C."/>
        </authorList>
    </citation>
    <scope>NUCLEOTIDE SEQUENCE [LARGE SCALE GENOMIC DNA]</scope>
    <source>
        <strain evidence="4">DSM 17132 / JCM 16389 / KACC 11308 / NBRC 106382 / 4M15</strain>
    </source>
</reference>
<evidence type="ECO:0000313" key="4">
    <source>
        <dbReference type="Proteomes" id="UP000007435"/>
    </source>
</evidence>
<reference key="1">
    <citation type="submission" date="2010-11" db="EMBL/GenBank/DDBJ databases">
        <title>The complete genome of Leadbetterella byssophila DSM 17132.</title>
        <authorList>
            <consortium name="US DOE Joint Genome Institute (JGI-PGF)"/>
            <person name="Lucas S."/>
            <person name="Copeland A."/>
            <person name="Lapidus A."/>
            <person name="Glavina del Rio T."/>
            <person name="Dalin E."/>
            <person name="Tice H."/>
            <person name="Bruce D."/>
            <person name="Goodwin L."/>
            <person name="Pitluck S."/>
            <person name="Kyrpides N."/>
            <person name="Mavromatis K."/>
            <person name="Ivanova N."/>
            <person name="Teshima H."/>
            <person name="Brettin T."/>
            <person name="Detter J.C."/>
            <person name="Han C."/>
            <person name="Tapia R."/>
            <person name="Land M."/>
            <person name="Hauser L."/>
            <person name="Markowitz V."/>
            <person name="Cheng J.-F."/>
            <person name="Hugenholtz P."/>
            <person name="Woyke T."/>
            <person name="Wu D."/>
            <person name="Tindall B."/>
            <person name="Pomrenke H.G."/>
            <person name="Brambilla E."/>
            <person name="Klenk H.-P."/>
            <person name="Eisen J.A."/>
        </authorList>
    </citation>
    <scope>NUCLEOTIDE SEQUENCE [LARGE SCALE GENOMIC DNA]</scope>
    <source>
        <strain>DSM 17132</strain>
    </source>
</reference>
<dbReference type="HOGENOM" id="CLU_033863_9_3_10"/>
<keyword evidence="1" id="KW-1133">Transmembrane helix</keyword>
<evidence type="ECO:0000313" key="3">
    <source>
        <dbReference type="EMBL" id="ADQ19050.1"/>
    </source>
</evidence>
<proteinExistence type="predicted"/>
<evidence type="ECO:0000259" key="2">
    <source>
        <dbReference type="Pfam" id="PF00892"/>
    </source>
</evidence>